<evidence type="ECO:0000256" key="1">
    <source>
        <dbReference type="SAM" id="Phobius"/>
    </source>
</evidence>
<feature type="transmembrane region" description="Helical" evidence="1">
    <location>
        <begin position="107"/>
        <end position="127"/>
    </location>
</feature>
<proteinExistence type="predicted"/>
<organism evidence="2 3">
    <name type="scientific">Kribbella steppae</name>
    <dbReference type="NCBI Taxonomy" id="2512223"/>
    <lineage>
        <taxon>Bacteria</taxon>
        <taxon>Bacillati</taxon>
        <taxon>Actinomycetota</taxon>
        <taxon>Actinomycetes</taxon>
        <taxon>Propionibacteriales</taxon>
        <taxon>Kribbellaceae</taxon>
        <taxon>Kribbella</taxon>
    </lineage>
</organism>
<dbReference type="RefSeq" id="WP_132206947.1">
    <property type="nucleotide sequence ID" value="NZ_SLWN01000001.1"/>
</dbReference>
<feature type="transmembrane region" description="Helical" evidence="1">
    <location>
        <begin position="44"/>
        <end position="65"/>
    </location>
</feature>
<keyword evidence="3" id="KW-1185">Reference proteome</keyword>
<feature type="transmembrane region" description="Helical" evidence="1">
    <location>
        <begin position="280"/>
        <end position="302"/>
    </location>
</feature>
<feature type="transmembrane region" description="Helical" evidence="1">
    <location>
        <begin position="147"/>
        <end position="167"/>
    </location>
</feature>
<feature type="transmembrane region" description="Helical" evidence="1">
    <location>
        <begin position="216"/>
        <end position="236"/>
    </location>
</feature>
<evidence type="ECO:0000313" key="3">
    <source>
        <dbReference type="Proteomes" id="UP000294508"/>
    </source>
</evidence>
<dbReference type="EMBL" id="SLWN01000001">
    <property type="protein sequence ID" value="TCO35223.1"/>
    <property type="molecule type" value="Genomic_DNA"/>
</dbReference>
<dbReference type="AlphaFoldDB" id="A0A4R2HUT1"/>
<sequence>MKTRIIQNEPGEEAVQATSESGKSLPAAVAEVARFTPTASYQRFAYVCGALLALSGLFHLVVYLVDGGPWGGPLSWRKPIVFGLSFGITLVTIAWLMPFLRARRLTGWIVVGLFAVASLAEVFLISMQTWRGVASHFNETTQFDSSVFSFMGMLVMLLAVLTVYVTVRSFFRMDAPPSLALAIRLGLLLMLVSQAVGAQMIAEGGNTFGAAGALKVPHAVTLHAVQVLPALAILLLVARSTERRRVKIVALGAVGYAVLIASTLVQTYDGRGPLDLSPLTSVLALVGIAILAVVGVVTLNGIRPGTR</sequence>
<accession>A0A4R2HUT1</accession>
<keyword evidence="1" id="KW-1133">Transmembrane helix</keyword>
<keyword evidence="1" id="KW-0472">Membrane</keyword>
<evidence type="ECO:0000313" key="2">
    <source>
        <dbReference type="EMBL" id="TCO35223.1"/>
    </source>
</evidence>
<reference evidence="2 3" key="1">
    <citation type="journal article" date="2015" name="Stand. Genomic Sci.">
        <title>Genomic Encyclopedia of Bacterial and Archaeal Type Strains, Phase III: the genomes of soil and plant-associated and newly described type strains.</title>
        <authorList>
            <person name="Whitman W.B."/>
            <person name="Woyke T."/>
            <person name="Klenk H.P."/>
            <person name="Zhou Y."/>
            <person name="Lilburn T.G."/>
            <person name="Beck B.J."/>
            <person name="De Vos P."/>
            <person name="Vandamme P."/>
            <person name="Eisen J.A."/>
            <person name="Garrity G."/>
            <person name="Hugenholtz P."/>
            <person name="Kyrpides N.C."/>
        </authorList>
    </citation>
    <scope>NUCLEOTIDE SEQUENCE [LARGE SCALE GENOMIC DNA]</scope>
    <source>
        <strain evidence="2 3">VKM Ac-2572</strain>
    </source>
</reference>
<gene>
    <name evidence="2" type="ORF">EV652_101102</name>
</gene>
<dbReference type="Proteomes" id="UP000294508">
    <property type="component" value="Unassembled WGS sequence"/>
</dbReference>
<keyword evidence="1" id="KW-0812">Transmembrane</keyword>
<protein>
    <submittedName>
        <fullName evidence="2">Uncharacterized protein</fullName>
    </submittedName>
</protein>
<feature type="transmembrane region" description="Helical" evidence="1">
    <location>
        <begin position="80"/>
        <end position="100"/>
    </location>
</feature>
<dbReference type="OrthoDB" id="343560at2"/>
<name>A0A4R2HUT1_9ACTN</name>
<feature type="transmembrane region" description="Helical" evidence="1">
    <location>
        <begin position="248"/>
        <end position="268"/>
    </location>
</feature>
<feature type="transmembrane region" description="Helical" evidence="1">
    <location>
        <begin position="179"/>
        <end position="196"/>
    </location>
</feature>
<comment type="caution">
    <text evidence="2">The sequence shown here is derived from an EMBL/GenBank/DDBJ whole genome shotgun (WGS) entry which is preliminary data.</text>
</comment>